<keyword evidence="2" id="KW-1185">Reference proteome</keyword>
<proteinExistence type="predicted"/>
<dbReference type="Gene3D" id="1.10.340.50">
    <property type="match status" value="1"/>
</dbReference>
<gene>
    <name evidence="1" type="ORF">DM194_14735</name>
</gene>
<evidence type="ECO:0000313" key="1">
    <source>
        <dbReference type="EMBL" id="AWU95560.1"/>
    </source>
</evidence>
<dbReference type="OrthoDB" id="7866993at2"/>
<reference evidence="1 2" key="1">
    <citation type="submission" date="2018-06" db="EMBL/GenBank/DDBJ databases">
        <title>Complete genome sequencing of Azospirillum sp. M2T2B2.</title>
        <authorList>
            <person name="Heo J."/>
            <person name="Kim S.-J."/>
            <person name="Kwon S.-W."/>
            <person name="Anandham R."/>
        </authorList>
    </citation>
    <scope>NUCLEOTIDE SEQUENCE [LARGE SCALE GENOMIC DNA]</scope>
    <source>
        <strain evidence="1 2">M2T2B2</strain>
        <plasmid evidence="1 2">unnamed1</plasmid>
    </source>
</reference>
<keyword evidence="1" id="KW-0614">Plasmid</keyword>
<geneLocation type="plasmid" evidence="1 2">
    <name>unnamed1</name>
</geneLocation>
<evidence type="ECO:0000313" key="2">
    <source>
        <dbReference type="Proteomes" id="UP000249605"/>
    </source>
</evidence>
<organism evidence="1 2">
    <name type="scientific">Azospirillum ramasamyi</name>
    <dbReference type="NCBI Taxonomy" id="682998"/>
    <lineage>
        <taxon>Bacteria</taxon>
        <taxon>Pseudomonadati</taxon>
        <taxon>Pseudomonadota</taxon>
        <taxon>Alphaproteobacteria</taxon>
        <taxon>Rhodospirillales</taxon>
        <taxon>Azospirillaceae</taxon>
        <taxon>Azospirillum</taxon>
    </lineage>
</organism>
<sequence>MFVTKLHKARRLLTGNDKGAVTAGGPKVLALDDAYVHANADMRGVLRVELDRDFASWDQLRQAILTCGVPTPNIVVAHIHEVTGAVQAPHLIWLLENSVCFTGRGRAGPQAAFRSALQRLTVALATAGADQGGRSNALKMKNPLSPRWSRAIWAEEPYQSLAAVCAGLPEARGGTVAEVAGKDDAAEAEGSNSLFQRLRAFAFANVGRHHPDGEGAGSRGEFEQEVVTHGYEIADACGVSEKQARATAMKVARYAWEHFNGERWKMKQNWGVCAAQTKGLTVAEAKAVGGRYVAARRREASVEKLVAAYRRLAAVSTEPSRAAVAGEAGLCVRTAERRWDEVVQAVALADAEPAVEVSTLAPLDKKVIPAAGPENAAGERPGAADDAEQMAIAPIQLVIGTCEPDLPLPAGGGRGAGAKHVDGKGRLQQGRHPDAWFAEGQNGPGTRARLAHVGEGCASEPVTASSGDRSGGRPGIVVRSVRRRTMTPHVSPTVVVRTTGRP</sequence>
<dbReference type="Pfam" id="PF03090">
    <property type="entry name" value="Replicase"/>
    <property type="match status" value="1"/>
</dbReference>
<accession>A0A2U9S7N9</accession>
<dbReference type="Proteomes" id="UP000249605">
    <property type="component" value="Plasmid unnamed1"/>
</dbReference>
<dbReference type="AlphaFoldDB" id="A0A2U9S7N9"/>
<protein>
    <recommendedName>
        <fullName evidence="3">Primase C-terminal 1 domain-containing protein</fullName>
    </recommendedName>
</protein>
<dbReference type="EMBL" id="CP029830">
    <property type="protein sequence ID" value="AWU95560.1"/>
    <property type="molecule type" value="Genomic_DNA"/>
</dbReference>
<name>A0A2U9S7N9_9PROT</name>
<evidence type="ECO:0008006" key="3">
    <source>
        <dbReference type="Google" id="ProtNLM"/>
    </source>
</evidence>
<dbReference type="InterPro" id="IPR004322">
    <property type="entry name" value="Plasmid_replicase_bac"/>
</dbReference>
<dbReference type="KEGG" id="azm:DM194_14735"/>